<keyword evidence="1 5" id="KW-0820">tRNA-binding</keyword>
<organism evidence="7 8">
    <name type="scientific">Butyrivibrio fibrisolvens</name>
    <dbReference type="NCBI Taxonomy" id="831"/>
    <lineage>
        <taxon>Bacteria</taxon>
        <taxon>Bacillati</taxon>
        <taxon>Bacillota</taxon>
        <taxon>Clostridia</taxon>
        <taxon>Lachnospirales</taxon>
        <taxon>Lachnospiraceae</taxon>
        <taxon>Butyrivibrio</taxon>
    </lineage>
</organism>
<dbReference type="InterPro" id="IPR043682">
    <property type="entry name" value="RqcH_bacterial"/>
</dbReference>
<evidence type="ECO:0000256" key="3">
    <source>
        <dbReference type="ARBA" id="ARBA00022884"/>
    </source>
</evidence>
<dbReference type="Gene3D" id="2.30.310.10">
    <property type="entry name" value="ibrinogen binding protein from staphylococcus aureus domain"/>
    <property type="match status" value="1"/>
</dbReference>
<dbReference type="Pfam" id="PF05670">
    <property type="entry name" value="NFACT-R_1"/>
    <property type="match status" value="1"/>
</dbReference>
<keyword evidence="2 5" id="KW-0699">rRNA-binding</keyword>
<dbReference type="PANTHER" id="PTHR15239:SF6">
    <property type="entry name" value="RIBOSOME QUALITY CONTROL COMPLEX SUBUNIT NEMF"/>
    <property type="match status" value="1"/>
</dbReference>
<dbReference type="InterPro" id="IPR008532">
    <property type="entry name" value="NFACT_RNA-bd"/>
</dbReference>
<accession>A0A1H9MH37</accession>
<feature type="coiled-coil region" evidence="5">
    <location>
        <begin position="390"/>
        <end position="434"/>
    </location>
</feature>
<keyword evidence="4 5" id="KW-0648">Protein biosynthesis</keyword>
<keyword evidence="3 5" id="KW-0694">RNA-binding</keyword>
<comment type="subunit">
    <text evidence="5">Associates with stalled 50S ribosomal subunits. Binds to RqcP.</text>
</comment>
<evidence type="ECO:0000256" key="2">
    <source>
        <dbReference type="ARBA" id="ARBA00022730"/>
    </source>
</evidence>
<dbReference type="RefSeq" id="WP_074754321.1">
    <property type="nucleotide sequence ID" value="NZ_FOGJ01000003.1"/>
</dbReference>
<dbReference type="InterPro" id="IPR010979">
    <property type="entry name" value="Ribosomal_uS13-like_H2TH"/>
</dbReference>
<dbReference type="HAMAP" id="MF_00844_B">
    <property type="entry name" value="RqcH_B"/>
    <property type="match status" value="1"/>
</dbReference>
<dbReference type="GO" id="GO:0043023">
    <property type="term" value="F:ribosomal large subunit binding"/>
    <property type="evidence" value="ECO:0007669"/>
    <property type="project" value="UniProtKB-UniRule"/>
</dbReference>
<proteinExistence type="inferred from homology"/>
<protein>
    <recommendedName>
        <fullName evidence="5">Rqc2 homolog RqcH</fullName>
        <shortName evidence="5">RqcH</shortName>
    </recommendedName>
</protein>
<sequence>MAFDGITVAAITRELSDRCTDGRIYKIAQTEKDEILLTIKPQAERGGGQVRVYLSADASLPLVYMSDENKPSPQQAPTFCMVLRKHLLNGRIRSIEQPSMERIIRFNVEHMDEMGDMKTKTLLIELMGKYSNIIFVDDDNTIIDSIKHVPASVSSVREVLPGREYFIPDQQNKLNPKEATRESFDKALLEKAGPVFKAIYGSYTGFASTIAQEICFRADVDSQLPASALSSGQMERLYNVFDLFMTRIKDGEYKPAICYENGQPKEYAPFHLMTYEKMPGCMLKDYDNMSSLLESYYAEKNAITRIRQKSADLRHIVATALERTVRKYDLQLQQLKDTEKRDKYRVYGELLNVYGYSAEPSAKSITVNDYNTGNDLTIPLDPTLTASQNAKKYFERYNKLKRTAENLETLTKEVEAEKDHLESIQNALDIAQGEEDLVPIRDELVEAGYIHKKGEKKKSSRLQTKSKPLHYKSSDGFDIYVGKNNYQNDQLTFKVANGGDWWFHAKGMPGSHVILQTGGKEVPDKAFEEAAALAAFYSKAKEQEKVEIDYLQRKNVKKPGGAKPGFVVYYTNYSMAIKPDISALTQTD</sequence>
<dbReference type="Proteomes" id="UP000182584">
    <property type="component" value="Unassembled WGS sequence"/>
</dbReference>
<dbReference type="GO" id="GO:0019843">
    <property type="term" value="F:rRNA binding"/>
    <property type="evidence" value="ECO:0007669"/>
    <property type="project" value="UniProtKB-UniRule"/>
</dbReference>
<evidence type="ECO:0000256" key="4">
    <source>
        <dbReference type="ARBA" id="ARBA00022917"/>
    </source>
</evidence>
<dbReference type="GO" id="GO:0072344">
    <property type="term" value="P:rescue of stalled ribosome"/>
    <property type="evidence" value="ECO:0007669"/>
    <property type="project" value="UniProtKB-UniRule"/>
</dbReference>
<dbReference type="AlphaFoldDB" id="A0A1H9MH37"/>
<evidence type="ECO:0000256" key="1">
    <source>
        <dbReference type="ARBA" id="ARBA00022555"/>
    </source>
</evidence>
<comment type="similarity">
    <text evidence="5">Belongs to the NEMF family.</text>
</comment>
<dbReference type="EMBL" id="FOGJ01000003">
    <property type="protein sequence ID" value="SER23030.1"/>
    <property type="molecule type" value="Genomic_DNA"/>
</dbReference>
<keyword evidence="5" id="KW-0175">Coiled coil</keyword>
<evidence type="ECO:0000313" key="8">
    <source>
        <dbReference type="Proteomes" id="UP000182584"/>
    </source>
</evidence>
<gene>
    <name evidence="5" type="primary">rqcH</name>
    <name evidence="7" type="ORF">SAMN04487884_103105</name>
</gene>
<evidence type="ECO:0000313" key="7">
    <source>
        <dbReference type="EMBL" id="SER23030.1"/>
    </source>
</evidence>
<name>A0A1H9MH37_BUTFI</name>
<reference evidence="7 8" key="1">
    <citation type="submission" date="2016-10" db="EMBL/GenBank/DDBJ databases">
        <authorList>
            <person name="de Groot N.N."/>
        </authorList>
    </citation>
    <scope>NUCLEOTIDE SEQUENCE [LARGE SCALE GENOMIC DNA]</scope>
    <source>
        <strain evidence="7 8">AR40</strain>
    </source>
</reference>
<feature type="domain" description="NFACT RNA-binding" evidence="6">
    <location>
        <begin position="468"/>
        <end position="561"/>
    </location>
</feature>
<dbReference type="OrthoDB" id="9766163at2"/>
<dbReference type="GO" id="GO:0000049">
    <property type="term" value="F:tRNA binding"/>
    <property type="evidence" value="ECO:0007669"/>
    <property type="project" value="UniProtKB-UniRule"/>
</dbReference>
<dbReference type="Gene3D" id="1.10.8.50">
    <property type="match status" value="1"/>
</dbReference>
<dbReference type="GO" id="GO:1990112">
    <property type="term" value="C:RQC complex"/>
    <property type="evidence" value="ECO:0007669"/>
    <property type="project" value="TreeGrafter"/>
</dbReference>
<dbReference type="InterPro" id="IPR051608">
    <property type="entry name" value="RQC_Subunit_NEMF"/>
</dbReference>
<evidence type="ECO:0000259" key="6">
    <source>
        <dbReference type="Pfam" id="PF05670"/>
    </source>
</evidence>
<dbReference type="eggNOG" id="COG1293">
    <property type="taxonomic scope" value="Bacteria"/>
</dbReference>
<evidence type="ECO:0000256" key="5">
    <source>
        <dbReference type="HAMAP-Rule" id="MF_00844"/>
    </source>
</evidence>
<dbReference type="Pfam" id="PF05833">
    <property type="entry name" value="NFACT_N"/>
    <property type="match status" value="1"/>
</dbReference>
<dbReference type="PANTHER" id="PTHR15239">
    <property type="entry name" value="NUCLEAR EXPORT MEDIATOR FACTOR NEMF"/>
    <property type="match status" value="1"/>
</dbReference>
<comment type="function">
    <text evidence="5">Key component of the ribosome quality control system (RQC), a ribosome-associated complex that mediates the extraction of incompletely synthesized nascent chains from stalled ribosomes and their subsequent degradation. RqcH recruits Ala-charged tRNA, and with RqcP directs the elongation of stalled nascent chains on 50S ribosomal subunits, leading to non-templated C-terminal alanine extensions (Ala tail). The Ala tail promotes nascent chain degradation. May add between 1 and at least 8 Ala residues. Binds to stalled 50S ribosomal subunits.</text>
</comment>
<dbReference type="SUPFAM" id="SSF46946">
    <property type="entry name" value="S13-like H2TH domain"/>
    <property type="match status" value="1"/>
</dbReference>
<dbReference type="FunFam" id="2.30.310.10:FF:000004">
    <property type="entry name" value="Fibronectin-binding protein A"/>
    <property type="match status" value="1"/>
</dbReference>